<evidence type="ECO:0000313" key="3">
    <source>
        <dbReference type="Proteomes" id="UP000077628"/>
    </source>
</evidence>
<reference evidence="3" key="1">
    <citation type="submission" date="2016-03" db="EMBL/GenBank/DDBJ databases">
        <authorList>
            <person name="Heylen K."/>
            <person name="De Vos P."/>
            <person name="Vekeman B."/>
        </authorList>
    </citation>
    <scope>NUCLEOTIDE SEQUENCE [LARGE SCALE GENOMIC DNA]</scope>
    <source>
        <strain evidence="3">R-45383</strain>
    </source>
</reference>
<accession>A0A177N336</accession>
<dbReference type="STRING" id="702114.A1355_15280"/>
<keyword evidence="1" id="KW-0732">Signal</keyword>
<feature type="chain" id="PRO_5008068704" description="DUF885 domain-containing protein" evidence="1">
    <location>
        <begin position="28"/>
        <end position="569"/>
    </location>
</feature>
<proteinExistence type="predicted"/>
<evidence type="ECO:0000256" key="1">
    <source>
        <dbReference type="SAM" id="SignalP"/>
    </source>
</evidence>
<organism evidence="2 3">
    <name type="scientific">Methylomonas koyamae</name>
    <dbReference type="NCBI Taxonomy" id="702114"/>
    <lineage>
        <taxon>Bacteria</taxon>
        <taxon>Pseudomonadati</taxon>
        <taxon>Pseudomonadota</taxon>
        <taxon>Gammaproteobacteria</taxon>
        <taxon>Methylococcales</taxon>
        <taxon>Methylococcaceae</taxon>
        <taxon>Methylomonas</taxon>
    </lineage>
</organism>
<dbReference type="AlphaFoldDB" id="A0A177N336"/>
<feature type="signal peptide" evidence="1">
    <location>
        <begin position="1"/>
        <end position="27"/>
    </location>
</feature>
<dbReference type="Pfam" id="PF05960">
    <property type="entry name" value="DUF885"/>
    <property type="match status" value="1"/>
</dbReference>
<dbReference type="PANTHER" id="PTHR33361:SF15">
    <property type="entry name" value="DUF885 FAMILY LIPOPROTEIN"/>
    <property type="match status" value="1"/>
</dbReference>
<evidence type="ECO:0008006" key="4">
    <source>
        <dbReference type="Google" id="ProtNLM"/>
    </source>
</evidence>
<dbReference type="PANTHER" id="PTHR33361">
    <property type="entry name" value="GLR0591 PROTEIN"/>
    <property type="match status" value="1"/>
</dbReference>
<comment type="caution">
    <text evidence="2">The sequence shown here is derived from an EMBL/GenBank/DDBJ whole genome shotgun (WGS) entry which is preliminary data.</text>
</comment>
<protein>
    <recommendedName>
        <fullName evidence="4">DUF885 domain-containing protein</fullName>
    </recommendedName>
</protein>
<name>A0A177N336_9GAMM</name>
<dbReference type="InterPro" id="IPR010281">
    <property type="entry name" value="DUF885"/>
</dbReference>
<evidence type="ECO:0000313" key="2">
    <source>
        <dbReference type="EMBL" id="OAI11883.1"/>
    </source>
</evidence>
<sequence length="569" mass="63454">MAASNKLRRAGFWCACLLMLRMIPAHAAETRPPAWPEFVEGFIAGYFEQQPTFAAEAGRHEFDGRLPDWSPQGLRDTERWLEAQRMLALAYPDQALTPAQRFERDYLLATVAKELFWRQVARRPFKSPQFYAGALDPNLYISRPYAPLAERMRAFIAYAGNVPRAAAQIRANLELPLPRTYLDIGKTVFGGLAKFYEAEAKVAFADVADPELQRAFVEKVGPAAQALRELVDWLEQQRPTATDAFALGAETFSRMLADTETVELPLPKLEQMGRADLHRNLKALAQACRRFAPAATTADCVARAEAHKPAAGPVPAAGEQLKHLKAFVAERQLLTIPSDEEASVAPSPPYARWNLAYIDIPGPYEHGLPSVYYVAPPDPAWSAAEQAAYLPGQANLLFVSAHEVWPGHFLQFLHAHRAGSKFGQLFGSYAFSEGWAHYAEELMWEAGLNDGDPETHIGQLVNALLRDVRFLAAIGLHTQGWSVEQAEQMFREQAFRDPGNARQQAARGTFDPAYLNYTLGKLLIRQLRDDWSARRGGRAAWRQFHDTFLSYGSPPIPLVAKAMLADEGR</sequence>
<dbReference type="EMBL" id="LUUK01000226">
    <property type="protein sequence ID" value="OAI11883.1"/>
    <property type="molecule type" value="Genomic_DNA"/>
</dbReference>
<dbReference type="OrthoDB" id="9769898at2"/>
<dbReference type="Proteomes" id="UP000077628">
    <property type="component" value="Unassembled WGS sequence"/>
</dbReference>
<keyword evidence="3" id="KW-1185">Reference proteome</keyword>
<gene>
    <name evidence="2" type="ORF">A1355_15280</name>
</gene>